<dbReference type="EMBL" id="CAFBPW010000100">
    <property type="protein sequence ID" value="CAB5034467.1"/>
    <property type="molecule type" value="Genomic_DNA"/>
</dbReference>
<dbReference type="EMBL" id="CAFBQW010000100">
    <property type="protein sequence ID" value="CAB5066570.1"/>
    <property type="molecule type" value="Genomic_DNA"/>
</dbReference>
<dbReference type="AlphaFoldDB" id="A0A6J6PZD8"/>
<reference evidence="1" key="1">
    <citation type="submission" date="2020-05" db="EMBL/GenBank/DDBJ databases">
        <authorList>
            <person name="Chiriac C."/>
            <person name="Salcher M."/>
            <person name="Ghai R."/>
            <person name="Kavagutti S V."/>
        </authorList>
    </citation>
    <scope>NUCLEOTIDE SEQUENCE</scope>
</reference>
<name>A0A6J6PZD8_9ZZZZ</name>
<protein>
    <submittedName>
        <fullName evidence="1">Unannotated protein</fullName>
    </submittedName>
</protein>
<gene>
    <name evidence="1" type="ORF">UFOPK2582_00951</name>
    <name evidence="2" type="ORF">UFOPK3046_01086</name>
    <name evidence="3" type="ORF">UFOPK3914_01548</name>
    <name evidence="4" type="ORF">UFOPK4173_00979</name>
    <name evidence="5" type="ORF">UFOPK4354_00995</name>
</gene>
<sequence>MRTALKTRIHGFVMLVLLSSLLVSFGLGTTRPAAAESQGSANSRLIGRGDIVTTILYQISSGGRPRRSSGNTAAPRCRWITFTDAQIEFLIAIMAPHRSDPSVQPLLDTLQTFLGTAELGNLNLQGHICDGRNVAFRAIPRSANLDTQTLLNRQMITRLPPPSPIQSPPEGVVVPVREPVFVSISDQGWQPVEATLSLNGLNVDVRAEPVSLRIFSGEPTAQIQICAGQGARYNPFSALTPAQQAAANNSCVLRYERATQRSAALQESSPDPSVPDAWLGTVTVVWLAHWRVGGGPWRSLGEIPRTRLIERATREVRTAIESGG</sequence>
<dbReference type="EMBL" id="CAFBOG010000169">
    <property type="protein sequence ID" value="CAB4990116.1"/>
    <property type="molecule type" value="Genomic_DNA"/>
</dbReference>
<evidence type="ECO:0000313" key="4">
    <source>
        <dbReference type="EMBL" id="CAB5034467.1"/>
    </source>
</evidence>
<accession>A0A6J6PZD8</accession>
<evidence type="ECO:0000313" key="3">
    <source>
        <dbReference type="EMBL" id="CAB4990116.1"/>
    </source>
</evidence>
<dbReference type="EMBL" id="CAEZXS010000104">
    <property type="protein sequence ID" value="CAB4701274.1"/>
    <property type="molecule type" value="Genomic_DNA"/>
</dbReference>
<dbReference type="EMBL" id="CAFAAQ010000092">
    <property type="protein sequence ID" value="CAB4809993.1"/>
    <property type="molecule type" value="Genomic_DNA"/>
</dbReference>
<organism evidence="1">
    <name type="scientific">freshwater metagenome</name>
    <dbReference type="NCBI Taxonomy" id="449393"/>
    <lineage>
        <taxon>unclassified sequences</taxon>
        <taxon>metagenomes</taxon>
        <taxon>ecological metagenomes</taxon>
    </lineage>
</organism>
<evidence type="ECO:0000313" key="2">
    <source>
        <dbReference type="EMBL" id="CAB4809993.1"/>
    </source>
</evidence>
<evidence type="ECO:0000313" key="5">
    <source>
        <dbReference type="EMBL" id="CAB5066570.1"/>
    </source>
</evidence>
<proteinExistence type="predicted"/>
<evidence type="ECO:0000313" key="1">
    <source>
        <dbReference type="EMBL" id="CAB4701274.1"/>
    </source>
</evidence>